<reference evidence="2 3" key="1">
    <citation type="submission" date="2020-08" db="EMBL/GenBank/DDBJ databases">
        <title>Genome public.</title>
        <authorList>
            <person name="Liu C."/>
            <person name="Sun Q."/>
        </authorList>
    </citation>
    <scope>NUCLEOTIDE SEQUENCE [LARGE SCALE GENOMIC DNA]</scope>
    <source>
        <strain evidence="2 3">BX10</strain>
    </source>
</reference>
<keyword evidence="1" id="KW-0812">Transmembrane</keyword>
<dbReference type="RefSeq" id="WP_262427842.1">
    <property type="nucleotide sequence ID" value="NZ_JACRTJ010000024.1"/>
</dbReference>
<dbReference type="EMBL" id="JACRTJ010000024">
    <property type="protein sequence ID" value="MBC8599683.1"/>
    <property type="molecule type" value="Genomic_DNA"/>
</dbReference>
<dbReference type="InterPro" id="IPR007272">
    <property type="entry name" value="Sulf_transp_TsuA/YedE"/>
</dbReference>
<dbReference type="InterPro" id="IPR026366">
    <property type="entry name" value="Seleno_YedE"/>
</dbReference>
<protein>
    <submittedName>
        <fullName evidence="2">YedE-related selenium metabolism membrane protein</fullName>
    </submittedName>
</protein>
<organism evidence="2 3">
    <name type="scientific">Enterocloster hominis</name>
    <name type="common">ex Liu et al. 2021</name>
    <dbReference type="NCBI Taxonomy" id="2763663"/>
    <lineage>
        <taxon>Bacteria</taxon>
        <taxon>Bacillati</taxon>
        <taxon>Bacillota</taxon>
        <taxon>Clostridia</taxon>
        <taxon>Lachnospirales</taxon>
        <taxon>Lachnospiraceae</taxon>
        <taxon>Enterocloster</taxon>
    </lineage>
</organism>
<feature type="transmembrane region" description="Helical" evidence="1">
    <location>
        <begin position="300"/>
        <end position="326"/>
    </location>
</feature>
<feature type="transmembrane region" description="Helical" evidence="1">
    <location>
        <begin position="226"/>
        <end position="244"/>
    </location>
</feature>
<comment type="caution">
    <text evidence="2">The sequence shown here is derived from an EMBL/GenBank/DDBJ whole genome shotgun (WGS) entry which is preliminary data.</text>
</comment>
<feature type="transmembrane region" description="Helical" evidence="1">
    <location>
        <begin position="58"/>
        <end position="77"/>
    </location>
</feature>
<evidence type="ECO:0000256" key="1">
    <source>
        <dbReference type="SAM" id="Phobius"/>
    </source>
</evidence>
<feature type="transmembrane region" description="Helical" evidence="1">
    <location>
        <begin position="338"/>
        <end position="357"/>
    </location>
</feature>
<feature type="transmembrane region" description="Helical" evidence="1">
    <location>
        <begin position="124"/>
        <end position="141"/>
    </location>
</feature>
<proteinExistence type="predicted"/>
<sequence length="363" mass="37597">MNLTANKKTLALSGVLLGAIAAVLAYMGNPKNMAMCIACFIRDTAGAMKLHQAAVVQYVRPEIIGIICGAFLIAVVTKEYRSTAGSSPMVRFVLGMIMMIGSLAFLGCPLRMVLRMAAGDLNAYVALIGFVAGVFTGTLALKRGFSLGRAYTVDKASGTILPIAMVVLFVLSLTTTLFVSSEKGPGSMHAPVFIALIGGLLFGAIAQKCRSCFAGCVRDIILMKNFDLLTIVGGIFVVMVIYNIATGNFNLSFTGQPVAHAQHIWNILGMYAVGFAAVLAGGCPLRQLVLAGQGSSDSAVTFLGLFVGAAFCHNFGLAGVAAAAATADAPAVAGGPGINGQVAVIACIVILFIIGFMPKNKKN</sequence>
<feature type="transmembrane region" description="Helical" evidence="1">
    <location>
        <begin position="89"/>
        <end position="112"/>
    </location>
</feature>
<keyword evidence="1" id="KW-0472">Membrane</keyword>
<feature type="transmembrane region" description="Helical" evidence="1">
    <location>
        <begin position="186"/>
        <end position="205"/>
    </location>
</feature>
<dbReference type="Proteomes" id="UP000647491">
    <property type="component" value="Unassembled WGS sequence"/>
</dbReference>
<evidence type="ECO:0000313" key="3">
    <source>
        <dbReference type="Proteomes" id="UP000647491"/>
    </source>
</evidence>
<feature type="transmembrane region" description="Helical" evidence="1">
    <location>
        <begin position="161"/>
        <end position="180"/>
    </location>
</feature>
<keyword evidence="1" id="KW-1133">Transmembrane helix</keyword>
<evidence type="ECO:0000313" key="2">
    <source>
        <dbReference type="EMBL" id="MBC8599683.1"/>
    </source>
</evidence>
<name>A0ABR7NUL9_9FIRM</name>
<accession>A0ABR7NUL9</accession>
<dbReference type="Pfam" id="PF04143">
    <property type="entry name" value="Sulf_transp"/>
    <property type="match status" value="1"/>
</dbReference>
<keyword evidence="3" id="KW-1185">Reference proteome</keyword>
<gene>
    <name evidence="2" type="ORF">H8708_10680</name>
</gene>
<dbReference type="NCBIfam" id="TIGR04112">
    <property type="entry name" value="seleno_YedE"/>
    <property type="match status" value="1"/>
</dbReference>
<feature type="transmembrane region" description="Helical" evidence="1">
    <location>
        <begin position="264"/>
        <end position="288"/>
    </location>
</feature>